<dbReference type="Proteomes" id="UP000184386">
    <property type="component" value="Unassembled WGS sequence"/>
</dbReference>
<dbReference type="SUPFAM" id="SSF158472">
    <property type="entry name" value="HAMP domain-like"/>
    <property type="match status" value="1"/>
</dbReference>
<dbReference type="EMBL" id="FRAC01000013">
    <property type="protein sequence ID" value="SHK54038.1"/>
    <property type="molecule type" value="Genomic_DNA"/>
</dbReference>
<evidence type="ECO:0000259" key="13">
    <source>
        <dbReference type="PROSITE" id="PS50885"/>
    </source>
</evidence>
<keyword evidence="5 12" id="KW-0812">Transmembrane</keyword>
<dbReference type="SUPFAM" id="SSF55874">
    <property type="entry name" value="ATPase domain of HSP90 chaperone/DNA topoisomerase II/histidine kinase"/>
    <property type="match status" value="1"/>
</dbReference>
<dbReference type="Gene3D" id="3.30.565.10">
    <property type="entry name" value="Histidine kinase-like ATPase, C-terminal domain"/>
    <property type="match status" value="1"/>
</dbReference>
<comment type="subcellular location">
    <subcellularLocation>
        <location evidence="1">Cell membrane</location>
        <topology evidence="1">Multi-pass membrane protein</topology>
    </subcellularLocation>
</comment>
<keyword evidence="8" id="KW-0067">ATP-binding</keyword>
<protein>
    <submittedName>
        <fullName evidence="14">Two-component system, sensor histidine kinase YesM</fullName>
    </submittedName>
</protein>
<organism evidence="14 15">
    <name type="scientific">Anaerocolumna jejuensis DSM 15929</name>
    <dbReference type="NCBI Taxonomy" id="1121322"/>
    <lineage>
        <taxon>Bacteria</taxon>
        <taxon>Bacillati</taxon>
        <taxon>Bacillota</taxon>
        <taxon>Clostridia</taxon>
        <taxon>Lachnospirales</taxon>
        <taxon>Lachnospiraceae</taxon>
        <taxon>Anaerocolumna</taxon>
    </lineage>
</organism>
<evidence type="ECO:0000256" key="6">
    <source>
        <dbReference type="ARBA" id="ARBA00022741"/>
    </source>
</evidence>
<feature type="transmembrane region" description="Helical" evidence="12">
    <location>
        <begin position="308"/>
        <end position="327"/>
    </location>
</feature>
<dbReference type="GO" id="GO:0005524">
    <property type="term" value="F:ATP binding"/>
    <property type="evidence" value="ECO:0007669"/>
    <property type="project" value="UniProtKB-KW"/>
</dbReference>
<dbReference type="OrthoDB" id="9809348at2"/>
<keyword evidence="4" id="KW-0808">Transferase</keyword>
<evidence type="ECO:0000256" key="9">
    <source>
        <dbReference type="ARBA" id="ARBA00022989"/>
    </source>
</evidence>
<evidence type="ECO:0000313" key="14">
    <source>
        <dbReference type="EMBL" id="SHK54038.1"/>
    </source>
</evidence>
<evidence type="ECO:0000313" key="15">
    <source>
        <dbReference type="Proteomes" id="UP000184386"/>
    </source>
</evidence>
<keyword evidence="15" id="KW-1185">Reference proteome</keyword>
<dbReference type="InterPro" id="IPR036890">
    <property type="entry name" value="HATPase_C_sf"/>
</dbReference>
<evidence type="ECO:0000256" key="5">
    <source>
        <dbReference type="ARBA" id="ARBA00022692"/>
    </source>
</evidence>
<evidence type="ECO:0000256" key="7">
    <source>
        <dbReference type="ARBA" id="ARBA00022777"/>
    </source>
</evidence>
<dbReference type="Pfam" id="PF02518">
    <property type="entry name" value="HATPase_c"/>
    <property type="match status" value="1"/>
</dbReference>
<evidence type="ECO:0000256" key="8">
    <source>
        <dbReference type="ARBA" id="ARBA00022840"/>
    </source>
</evidence>
<dbReference type="Pfam" id="PF06580">
    <property type="entry name" value="His_kinase"/>
    <property type="match status" value="1"/>
</dbReference>
<name>A0A1M6TBA3_9FIRM</name>
<dbReference type="InterPro" id="IPR050640">
    <property type="entry name" value="Bact_2-comp_sensor_kinase"/>
</dbReference>
<keyword evidence="9 12" id="KW-1133">Transmembrane helix</keyword>
<gene>
    <name evidence="14" type="ORF">SAMN02745136_02720</name>
</gene>
<dbReference type="PANTHER" id="PTHR34220:SF11">
    <property type="entry name" value="SENSOR PROTEIN KINASE HPTS"/>
    <property type="match status" value="1"/>
</dbReference>
<proteinExistence type="predicted"/>
<dbReference type="InterPro" id="IPR010559">
    <property type="entry name" value="Sig_transdc_His_kin_internal"/>
</dbReference>
<dbReference type="Pfam" id="PF00672">
    <property type="entry name" value="HAMP"/>
    <property type="match status" value="1"/>
</dbReference>
<keyword evidence="10" id="KW-0902">Two-component regulatory system</keyword>
<dbReference type="Gene3D" id="6.10.340.10">
    <property type="match status" value="1"/>
</dbReference>
<keyword evidence="3" id="KW-0597">Phosphoprotein</keyword>
<evidence type="ECO:0000256" key="11">
    <source>
        <dbReference type="ARBA" id="ARBA00023136"/>
    </source>
</evidence>
<dbReference type="GO" id="GO:0000155">
    <property type="term" value="F:phosphorelay sensor kinase activity"/>
    <property type="evidence" value="ECO:0007669"/>
    <property type="project" value="InterPro"/>
</dbReference>
<dbReference type="AlphaFoldDB" id="A0A1M6TBA3"/>
<dbReference type="InterPro" id="IPR003594">
    <property type="entry name" value="HATPase_dom"/>
</dbReference>
<feature type="domain" description="HAMP" evidence="13">
    <location>
        <begin position="329"/>
        <end position="381"/>
    </location>
</feature>
<evidence type="ECO:0000256" key="2">
    <source>
        <dbReference type="ARBA" id="ARBA00022475"/>
    </source>
</evidence>
<keyword evidence="7 14" id="KW-0418">Kinase</keyword>
<dbReference type="PANTHER" id="PTHR34220">
    <property type="entry name" value="SENSOR HISTIDINE KINASE YPDA"/>
    <property type="match status" value="1"/>
</dbReference>
<accession>A0A1M6TBA3</accession>
<dbReference type="STRING" id="1121322.SAMN02745136_02720"/>
<dbReference type="RefSeq" id="WP_073276797.1">
    <property type="nucleotide sequence ID" value="NZ_FRAC01000013.1"/>
</dbReference>
<evidence type="ECO:0000256" key="3">
    <source>
        <dbReference type="ARBA" id="ARBA00022553"/>
    </source>
</evidence>
<evidence type="ECO:0000256" key="1">
    <source>
        <dbReference type="ARBA" id="ARBA00004651"/>
    </source>
</evidence>
<evidence type="ECO:0000256" key="12">
    <source>
        <dbReference type="SAM" id="Phobius"/>
    </source>
</evidence>
<reference evidence="14 15" key="1">
    <citation type="submission" date="2016-11" db="EMBL/GenBank/DDBJ databases">
        <authorList>
            <person name="Jaros S."/>
            <person name="Januszkiewicz K."/>
            <person name="Wedrychowicz H."/>
        </authorList>
    </citation>
    <scope>NUCLEOTIDE SEQUENCE [LARGE SCALE GENOMIC DNA]</scope>
    <source>
        <strain evidence="14 15">DSM 15929</strain>
    </source>
</reference>
<dbReference type="SMART" id="SM00304">
    <property type="entry name" value="HAMP"/>
    <property type="match status" value="1"/>
</dbReference>
<keyword evidence="11 12" id="KW-0472">Membrane</keyword>
<sequence>MNKFICFINNLKIKYKVLICMLSITTIALLSVSFLSYNYFSNRLENQTKSNANHTLKIASKALSSEFNLILSSTSRFLSNAKVVKTLKDIDSGSLDRYIYNYVSLDNDFANLMQSHDYISSAFFIDKYGKFYSSADLGLNYDTTNYFNWDLSTVNGITLLPVKKSPVTHDTNVLPLVIPISYETRMNICMVSDSPKNSTVVFVILLDLNKINQYFNHINNNKGSVLYLADCKGLPLSIPEGYSSYKLAKQDAILDKISKSKDAVTFDEKMNHDTYMVSGSSLDFNNMKLVSIALKKDLLSDLTSIRSFILISWLLCSLVSIFLSIVLSKFISHPINSLVHVVESIQEGKYETKLLPKYHDEVGILNHSINEMYDTIQQQIVIIKEDAQSQAAAEINLLSDQINPHFLYNTLECIHFEILNSHTEEAAAMIESLGRFLRIGLNYGNNLIPLHLELTHAGQYMKLMNHMSNQKIEFRSYVDDGLKEYKILKLILQPLIENSIKHGFQKNGMKQNIFAPFIEVRVQLKENQVIITVTDNGVGIDMEKAKASLYQMPAPDSNHVGLNNIYRRLRVFYGESVSITFFSVPLCQNEVNIFLPYLVDKND</sequence>
<dbReference type="PROSITE" id="PS50885">
    <property type="entry name" value="HAMP"/>
    <property type="match status" value="1"/>
</dbReference>
<keyword evidence="2" id="KW-1003">Cell membrane</keyword>
<evidence type="ECO:0000256" key="4">
    <source>
        <dbReference type="ARBA" id="ARBA00022679"/>
    </source>
</evidence>
<evidence type="ECO:0000256" key="10">
    <source>
        <dbReference type="ARBA" id="ARBA00023012"/>
    </source>
</evidence>
<keyword evidence="6" id="KW-0547">Nucleotide-binding</keyword>
<dbReference type="GO" id="GO:0005886">
    <property type="term" value="C:plasma membrane"/>
    <property type="evidence" value="ECO:0007669"/>
    <property type="project" value="UniProtKB-SubCell"/>
</dbReference>
<dbReference type="CDD" id="cd06225">
    <property type="entry name" value="HAMP"/>
    <property type="match status" value="1"/>
</dbReference>
<feature type="transmembrane region" description="Helical" evidence="12">
    <location>
        <begin position="17"/>
        <end position="40"/>
    </location>
</feature>
<dbReference type="InterPro" id="IPR003660">
    <property type="entry name" value="HAMP_dom"/>
</dbReference>